<dbReference type="PANTHER" id="PTHR41771">
    <property type="entry name" value="MEMBRANE PROTEIN-RELATED"/>
    <property type="match status" value="1"/>
</dbReference>
<evidence type="ECO:0000256" key="1">
    <source>
        <dbReference type="SAM" id="Phobius"/>
    </source>
</evidence>
<comment type="caution">
    <text evidence="2">The sequence shown here is derived from an EMBL/GenBank/DDBJ whole genome shotgun (WGS) entry which is preliminary data.</text>
</comment>
<evidence type="ECO:0000313" key="3">
    <source>
        <dbReference type="Proteomes" id="UP001268577"/>
    </source>
</evidence>
<dbReference type="Pfam" id="PF07907">
    <property type="entry name" value="YibE_F"/>
    <property type="match status" value="1"/>
</dbReference>
<proteinExistence type="predicted"/>
<keyword evidence="1" id="KW-1133">Transmembrane helix</keyword>
<organism evidence="2 3">
    <name type="scientific">Vagococcus carniphilus</name>
    <dbReference type="NCBI Taxonomy" id="218144"/>
    <lineage>
        <taxon>Bacteria</taxon>
        <taxon>Bacillati</taxon>
        <taxon>Bacillota</taxon>
        <taxon>Bacilli</taxon>
        <taxon>Lactobacillales</taxon>
        <taxon>Enterococcaceae</taxon>
        <taxon>Vagococcus</taxon>
    </lineage>
</organism>
<dbReference type="PIRSF" id="PIRSF031503">
    <property type="entry name" value="UCP031503_mp"/>
    <property type="match status" value="1"/>
</dbReference>
<dbReference type="InterPro" id="IPR014564">
    <property type="entry name" value="UCP031503_TM"/>
</dbReference>
<sequence length="250" mass="27584">MSVNFILFLILAFLMSYIGKSKGRLALCALFLNLLFMFIMLILINWGFSSILLTLITSIAITAMNLFFINGYHAKTITAFLSSLIVLIIMMSLIFLSVKFMHLQGLPSEELMEMDMYSLNIGISFVSLSTSVMVMSVVGAINDIAISITSAIYELKRNTPTLTKGELIHSGIVIGKDVLGSTMNTLIFALVGGQLALFVWVSDLNYSFHQLLNTKILVIEWSNLLLSGIAIILTIPISTLLITRSVIQKS</sequence>
<dbReference type="AlphaFoldDB" id="A0AAW8UAF0"/>
<dbReference type="PANTHER" id="PTHR41771:SF1">
    <property type="entry name" value="MEMBRANE PROTEIN"/>
    <property type="match status" value="1"/>
</dbReference>
<accession>A0AAW8UAF0</accession>
<protein>
    <submittedName>
        <fullName evidence="2">YibE/F family protein</fullName>
    </submittedName>
</protein>
<gene>
    <name evidence="2" type="ORF">P7H70_07915</name>
</gene>
<dbReference type="EMBL" id="JARQBZ010000012">
    <property type="protein sequence ID" value="MDT2833980.1"/>
    <property type="molecule type" value="Genomic_DNA"/>
</dbReference>
<feature type="transmembrane region" description="Helical" evidence="1">
    <location>
        <begin position="221"/>
        <end position="242"/>
    </location>
</feature>
<keyword evidence="1" id="KW-0472">Membrane</keyword>
<dbReference type="InterPro" id="IPR012507">
    <property type="entry name" value="YibE_F"/>
</dbReference>
<feature type="transmembrane region" description="Helical" evidence="1">
    <location>
        <begin position="178"/>
        <end position="201"/>
    </location>
</feature>
<dbReference type="RefSeq" id="WP_311865916.1">
    <property type="nucleotide sequence ID" value="NZ_JARQBZ010000012.1"/>
</dbReference>
<reference evidence="2" key="1">
    <citation type="submission" date="2023-03" db="EMBL/GenBank/DDBJ databases">
        <authorList>
            <person name="Shen W."/>
            <person name="Cai J."/>
        </authorList>
    </citation>
    <scope>NUCLEOTIDE SEQUENCE</scope>
    <source>
        <strain evidence="2">P96-3</strain>
    </source>
</reference>
<name>A0AAW8UAF0_9ENTE</name>
<dbReference type="Proteomes" id="UP001268577">
    <property type="component" value="Unassembled WGS sequence"/>
</dbReference>
<feature type="transmembrane region" description="Helical" evidence="1">
    <location>
        <begin position="80"/>
        <end position="101"/>
    </location>
</feature>
<feature type="transmembrane region" description="Helical" evidence="1">
    <location>
        <begin position="121"/>
        <end position="141"/>
    </location>
</feature>
<feature type="transmembrane region" description="Helical" evidence="1">
    <location>
        <begin position="25"/>
        <end position="44"/>
    </location>
</feature>
<evidence type="ECO:0000313" key="2">
    <source>
        <dbReference type="EMBL" id="MDT2833980.1"/>
    </source>
</evidence>
<feature type="transmembrane region" description="Helical" evidence="1">
    <location>
        <begin position="50"/>
        <end position="68"/>
    </location>
</feature>
<keyword evidence="1" id="KW-0812">Transmembrane</keyword>